<dbReference type="Pfam" id="PF13472">
    <property type="entry name" value="Lipase_GDSL_2"/>
    <property type="match status" value="1"/>
</dbReference>
<accession>A0ABW5TS58</accession>
<organism evidence="5 6">
    <name type="scientific">Pedobacter alpinus</name>
    <dbReference type="NCBI Taxonomy" id="1590643"/>
    <lineage>
        <taxon>Bacteria</taxon>
        <taxon>Pseudomonadati</taxon>
        <taxon>Bacteroidota</taxon>
        <taxon>Sphingobacteriia</taxon>
        <taxon>Sphingobacteriales</taxon>
        <taxon>Sphingobacteriaceae</taxon>
        <taxon>Pedobacter</taxon>
    </lineage>
</organism>
<dbReference type="Proteomes" id="UP001597546">
    <property type="component" value="Unassembled WGS sequence"/>
</dbReference>
<dbReference type="RefSeq" id="WP_379042755.1">
    <property type="nucleotide sequence ID" value="NZ_JBHSKW010000026.1"/>
</dbReference>
<feature type="domain" description="SGNH hydrolase-type esterase" evidence="4">
    <location>
        <begin position="28"/>
        <end position="201"/>
    </location>
</feature>
<dbReference type="InterPro" id="IPR013830">
    <property type="entry name" value="SGNH_hydro"/>
</dbReference>
<reference evidence="6" key="1">
    <citation type="journal article" date="2019" name="Int. J. Syst. Evol. Microbiol.">
        <title>The Global Catalogue of Microorganisms (GCM) 10K type strain sequencing project: providing services to taxonomists for standard genome sequencing and annotation.</title>
        <authorList>
            <consortium name="The Broad Institute Genomics Platform"/>
            <consortium name="The Broad Institute Genome Sequencing Center for Infectious Disease"/>
            <person name="Wu L."/>
            <person name="Ma J."/>
        </authorList>
    </citation>
    <scope>NUCLEOTIDE SEQUENCE [LARGE SCALE GENOMIC DNA]</scope>
    <source>
        <strain evidence="6">KCTC 42456</strain>
    </source>
</reference>
<evidence type="ECO:0000256" key="2">
    <source>
        <dbReference type="ARBA" id="ARBA00022801"/>
    </source>
</evidence>
<dbReference type="InterPro" id="IPR037459">
    <property type="entry name" value="RhgT-like"/>
</dbReference>
<keyword evidence="3" id="KW-0732">Signal</keyword>
<dbReference type="PANTHER" id="PTHR43695">
    <property type="entry name" value="PUTATIVE (AFU_ORTHOLOGUE AFUA_2G17250)-RELATED"/>
    <property type="match status" value="1"/>
</dbReference>
<gene>
    <name evidence="5" type="ORF">ACFSSE_06550</name>
</gene>
<dbReference type="InterPro" id="IPR036514">
    <property type="entry name" value="SGNH_hydro_sf"/>
</dbReference>
<evidence type="ECO:0000313" key="5">
    <source>
        <dbReference type="EMBL" id="MFD2731360.1"/>
    </source>
</evidence>
<proteinExistence type="inferred from homology"/>
<name>A0ABW5TS58_9SPHI</name>
<dbReference type="CDD" id="cd01821">
    <property type="entry name" value="Rhamnogalacturan_acetylesterase_like"/>
    <property type="match status" value="1"/>
</dbReference>
<dbReference type="PANTHER" id="PTHR43695:SF1">
    <property type="entry name" value="RHAMNOGALACTURONAN ACETYLESTERASE"/>
    <property type="match status" value="1"/>
</dbReference>
<keyword evidence="2" id="KW-0378">Hydrolase</keyword>
<keyword evidence="6" id="KW-1185">Reference proteome</keyword>
<comment type="caution">
    <text evidence="5">The sequence shown here is derived from an EMBL/GenBank/DDBJ whole genome shotgun (WGS) entry which is preliminary data.</text>
</comment>
<protein>
    <submittedName>
        <fullName evidence="5">Rhamnogalacturonan acetylesterase</fullName>
    </submittedName>
</protein>
<dbReference type="SUPFAM" id="SSF52266">
    <property type="entry name" value="SGNH hydrolase"/>
    <property type="match status" value="1"/>
</dbReference>
<feature type="chain" id="PRO_5046991640" evidence="3">
    <location>
        <begin position="17"/>
        <end position="246"/>
    </location>
</feature>
<evidence type="ECO:0000259" key="4">
    <source>
        <dbReference type="Pfam" id="PF13472"/>
    </source>
</evidence>
<evidence type="ECO:0000313" key="6">
    <source>
        <dbReference type="Proteomes" id="UP001597546"/>
    </source>
</evidence>
<dbReference type="EMBL" id="JBHULV010000021">
    <property type="protein sequence ID" value="MFD2731360.1"/>
    <property type="molecule type" value="Genomic_DNA"/>
</dbReference>
<dbReference type="Gene3D" id="3.40.50.1110">
    <property type="entry name" value="SGNH hydrolase"/>
    <property type="match status" value="1"/>
</dbReference>
<comment type="similarity">
    <text evidence="1">Belongs to the 'GDSL' lipolytic enzyme family.</text>
</comment>
<evidence type="ECO:0000256" key="3">
    <source>
        <dbReference type="SAM" id="SignalP"/>
    </source>
</evidence>
<feature type="signal peptide" evidence="3">
    <location>
        <begin position="1"/>
        <end position="16"/>
    </location>
</feature>
<evidence type="ECO:0000256" key="1">
    <source>
        <dbReference type="ARBA" id="ARBA00008668"/>
    </source>
</evidence>
<sequence>MKKFILVMSVICLAFAADNFRPIHIFMIGDSTMANKTEKAIPECGWGQVLHYFFNDSVTVENFAVNGRSSKSFISEGKWAEVIAKVQKGDYVIIQFGHNDEKSDPARYTSPFDTYKTNLKKFMYETKEKGGIPILCTSMVRRHFNEDGTLIDTHGDYLTAAKQVAKETGVYFIDMEAKTKNLVEKMGPEKSKQLYLFFDSGIYPLRPIRLQDSTHLTQMGAFTVSGLAIEGIKELNIPLSRYLVKP</sequence>